<feature type="transmembrane region" description="Helical" evidence="3">
    <location>
        <begin position="119"/>
        <end position="141"/>
    </location>
</feature>
<organism evidence="5 6">
    <name type="scientific">Streptococcus panodentis</name>
    <dbReference type="NCBI Taxonomy" id="1581472"/>
    <lineage>
        <taxon>Bacteria</taxon>
        <taxon>Bacillati</taxon>
        <taxon>Bacillota</taxon>
        <taxon>Bacilli</taxon>
        <taxon>Lactobacillales</taxon>
        <taxon>Streptococcaceae</taxon>
        <taxon>Streptococcus</taxon>
    </lineage>
</organism>
<dbReference type="InterPro" id="IPR003675">
    <property type="entry name" value="Rce1/LyrA-like_dom"/>
</dbReference>
<dbReference type="PANTHER" id="PTHR36435">
    <property type="entry name" value="SLR1288 PROTEIN"/>
    <property type="match status" value="1"/>
</dbReference>
<protein>
    <submittedName>
        <fullName evidence="5">CPBP family intramembrane metalloprotease domain-containing protein</fullName>
    </submittedName>
</protein>
<dbReference type="InterPro" id="IPR052710">
    <property type="entry name" value="CAAX_protease"/>
</dbReference>
<accession>A0ABS5AUB4</accession>
<comment type="caution">
    <text evidence="5">The sequence shown here is derived from an EMBL/GenBank/DDBJ whole genome shotgun (WGS) entry which is preliminary data.</text>
</comment>
<evidence type="ECO:0000313" key="5">
    <source>
        <dbReference type="EMBL" id="MBP2619848.1"/>
    </source>
</evidence>
<dbReference type="PANTHER" id="PTHR36435:SF1">
    <property type="entry name" value="CAAX AMINO TERMINAL PROTEASE FAMILY PROTEIN"/>
    <property type="match status" value="1"/>
</dbReference>
<evidence type="ECO:0000313" key="6">
    <source>
        <dbReference type="Proteomes" id="UP001519349"/>
    </source>
</evidence>
<keyword evidence="5" id="KW-0645">Protease</keyword>
<evidence type="ECO:0000256" key="2">
    <source>
        <dbReference type="SAM" id="MobiDB-lite"/>
    </source>
</evidence>
<comment type="similarity">
    <text evidence="1">Belongs to the UPF0177 family.</text>
</comment>
<feature type="transmembrane region" description="Helical" evidence="3">
    <location>
        <begin position="81"/>
        <end position="98"/>
    </location>
</feature>
<feature type="region of interest" description="Disordered" evidence="2">
    <location>
        <begin position="1"/>
        <end position="24"/>
    </location>
</feature>
<reference evidence="5 6" key="1">
    <citation type="submission" date="2018-05" db="EMBL/GenBank/DDBJ databases">
        <title>Draft genome sequence of Streptococcus panodentis CCUG 70867T.</title>
        <authorList>
            <person name="Salva-Serra F."/>
            <person name="Mendez V."/>
            <person name="Jaen-Luchoro D."/>
            <person name="Gonzales-Siles L."/>
            <person name="Karlsson R."/>
            <person name="Engstrom-Jakobsson H."/>
            <person name="Busquets A."/>
            <person name="Gomila M."/>
            <person name="Pineiro-Iglesias B."/>
            <person name="Bennasar-Figueras A."/>
            <person name="Seeger M."/>
            <person name="Moore E."/>
        </authorList>
    </citation>
    <scope>NUCLEOTIDE SEQUENCE [LARGE SCALE GENOMIC DNA]</scope>
    <source>
        <strain evidence="5 6">CCUG 70867</strain>
    </source>
</reference>
<dbReference type="EMBL" id="QFAY01000001">
    <property type="protein sequence ID" value="MBP2619848.1"/>
    <property type="molecule type" value="Genomic_DNA"/>
</dbReference>
<feature type="transmembrane region" description="Helical" evidence="3">
    <location>
        <begin position="217"/>
        <end position="245"/>
    </location>
</feature>
<feature type="compositionally biased region" description="Pro residues" evidence="2">
    <location>
        <begin position="11"/>
        <end position="23"/>
    </location>
</feature>
<keyword evidence="3" id="KW-1133">Transmembrane helix</keyword>
<evidence type="ECO:0000256" key="1">
    <source>
        <dbReference type="ARBA" id="ARBA00009067"/>
    </source>
</evidence>
<feature type="transmembrane region" description="Helical" evidence="3">
    <location>
        <begin position="195"/>
        <end position="211"/>
    </location>
</feature>
<dbReference type="GO" id="GO:0008237">
    <property type="term" value="F:metallopeptidase activity"/>
    <property type="evidence" value="ECO:0007669"/>
    <property type="project" value="UniProtKB-KW"/>
</dbReference>
<feature type="transmembrane region" description="Helical" evidence="3">
    <location>
        <begin position="35"/>
        <end position="61"/>
    </location>
</feature>
<keyword evidence="5" id="KW-0378">Hydrolase</keyword>
<name>A0ABS5AUB4_9STRE</name>
<feature type="domain" description="CAAX prenyl protease 2/Lysostaphin resistance protein A-like" evidence="4">
    <location>
        <begin position="163"/>
        <end position="249"/>
    </location>
</feature>
<feature type="transmembrane region" description="Helical" evidence="3">
    <location>
        <begin position="313"/>
        <end position="335"/>
    </location>
</feature>
<keyword evidence="3" id="KW-0472">Membrane</keyword>
<evidence type="ECO:0000259" key="4">
    <source>
        <dbReference type="Pfam" id="PF02517"/>
    </source>
</evidence>
<evidence type="ECO:0000256" key="3">
    <source>
        <dbReference type="SAM" id="Phobius"/>
    </source>
</evidence>
<gene>
    <name evidence="5" type="ORF">DHL47_00565</name>
</gene>
<proteinExistence type="inferred from homology"/>
<feature type="transmembrane region" description="Helical" evidence="3">
    <location>
        <begin position="265"/>
        <end position="287"/>
    </location>
</feature>
<keyword evidence="5" id="KW-0482">Metalloprotease</keyword>
<feature type="compositionally biased region" description="Low complexity" evidence="2">
    <location>
        <begin position="1"/>
        <end position="10"/>
    </location>
</feature>
<keyword evidence="3" id="KW-0812">Transmembrane</keyword>
<sequence length="339" mass="38258">MYYNQQQPQPSFQPYPQPQPNPTPRKDLGRFAATCFTYTWVMLAVIFFYTLVAVIVLAAQRGVTDRAAFEQMAAEFIAKDGTAYILAACLGVLVFTISRGKQLFTHDLRQKGQKMTPKVFFVMICFLLFAQLFTALVNQLMQSIMLLFNLDISEILSGGSGSQTLSMLLYSSLMAPITEEIIFRGAGLRALEKHGKIFAIILTSIIFGLFHENLFQLYFAALTGLGLAYIAFEYSIIWSIIFHIINNLVIAEGVDFISKRAPEPIVTFVYNSLLIAGSTVFLLVLILKWPKFRAYIQANRSLPGTYRQAFKSVWFWVLTVLTVLATLLPILLVYISSRF</sequence>
<dbReference type="Proteomes" id="UP001519349">
    <property type="component" value="Unassembled WGS sequence"/>
</dbReference>
<dbReference type="Pfam" id="PF02517">
    <property type="entry name" value="Rce1-like"/>
    <property type="match status" value="1"/>
</dbReference>
<keyword evidence="6" id="KW-1185">Reference proteome</keyword>
<dbReference type="RefSeq" id="WP_128837158.1">
    <property type="nucleotide sequence ID" value="NZ_QFAY01000001.1"/>
</dbReference>